<organism evidence="2 3">
    <name type="scientific">Marine Group I thaumarchaeote SCGC AAA799-P11</name>
    <dbReference type="NCBI Taxonomy" id="1502295"/>
    <lineage>
        <taxon>Archaea</taxon>
        <taxon>Nitrososphaerota</taxon>
        <taxon>Marine Group I</taxon>
    </lineage>
</organism>
<name>A0A087S2S1_9ARCH</name>
<proteinExistence type="predicted"/>
<evidence type="ECO:0000259" key="1">
    <source>
        <dbReference type="Pfam" id="PF06855"/>
    </source>
</evidence>
<dbReference type="Gene3D" id="1.10.150.260">
    <property type="entry name" value="YozE SAM-like"/>
    <property type="match status" value="1"/>
</dbReference>
<feature type="domain" description="YozE SAM-like" evidence="1">
    <location>
        <begin position="3"/>
        <end position="65"/>
    </location>
</feature>
<dbReference type="EMBL" id="JOSZ01000003">
    <property type="protein sequence ID" value="KFM20025.1"/>
    <property type="molecule type" value="Genomic_DNA"/>
</dbReference>
<dbReference type="Proteomes" id="UP000029387">
    <property type="component" value="Unassembled WGS sequence"/>
</dbReference>
<sequence length="71" mass="8529">MISFRIWIRQYEKEETPIGDLARDISIDNQFPKKNDFQIHYDYLESKNACNNALITLEFAWNLYQSRIIVS</sequence>
<accession>A0A087S2S1</accession>
<dbReference type="AlphaFoldDB" id="A0A087S2S1"/>
<dbReference type="InterPro" id="IPR036806">
    <property type="entry name" value="YozE_SAM-like_sf"/>
</dbReference>
<dbReference type="SUPFAM" id="SSF140652">
    <property type="entry name" value="YozE-like"/>
    <property type="match status" value="1"/>
</dbReference>
<evidence type="ECO:0000313" key="2">
    <source>
        <dbReference type="EMBL" id="KFM20025.1"/>
    </source>
</evidence>
<keyword evidence="3" id="KW-1185">Reference proteome</keyword>
<comment type="caution">
    <text evidence="2">The sequence shown here is derived from an EMBL/GenBank/DDBJ whole genome shotgun (WGS) entry which is preliminary data.</text>
</comment>
<dbReference type="Pfam" id="PF06855">
    <property type="entry name" value="YozE_SAM_like"/>
    <property type="match status" value="1"/>
</dbReference>
<dbReference type="InterPro" id="IPR023089">
    <property type="entry name" value="YozE_SAM-like"/>
</dbReference>
<gene>
    <name evidence="2" type="ORF">AAA799P11_00330</name>
</gene>
<evidence type="ECO:0000313" key="3">
    <source>
        <dbReference type="Proteomes" id="UP000029387"/>
    </source>
</evidence>
<protein>
    <recommendedName>
        <fullName evidence="1">YozE SAM-like domain-containing protein</fullName>
    </recommendedName>
</protein>
<reference evidence="2 3" key="1">
    <citation type="submission" date="2014-06" db="EMBL/GenBank/DDBJ databases">
        <authorList>
            <person name="Ngugi D.K."/>
            <person name="Blom J."/>
            <person name="Alam I."/>
            <person name="Rashid M."/>
            <person name="Baalawi W."/>
            <person name="Zhang G."/>
            <person name="Hikmawan T."/>
            <person name="Guan Y."/>
            <person name="Antunes A."/>
            <person name="Siam R."/>
            <person name="El-Dorry H."/>
            <person name="Bajic V."/>
            <person name="Stingl U."/>
        </authorList>
    </citation>
    <scope>NUCLEOTIDE SEQUENCE [LARGE SCALE GENOMIC DNA]</scope>
    <source>
        <strain evidence="2">SCGC AAA799-P11</strain>
    </source>
</reference>